<reference evidence="5" key="2">
    <citation type="submission" date="2012-11" db="EMBL/GenBank/DDBJ databases">
        <authorList>
            <person name="Kuo A."/>
            <person name="Curtis B.A."/>
            <person name="Tanifuji G."/>
            <person name="Burki F."/>
            <person name="Gruber A."/>
            <person name="Irimia M."/>
            <person name="Maruyama S."/>
            <person name="Arias M.C."/>
            <person name="Ball S.G."/>
            <person name="Gile G.H."/>
            <person name="Hirakawa Y."/>
            <person name="Hopkins J.F."/>
            <person name="Rensing S.A."/>
            <person name="Schmutz J."/>
            <person name="Symeonidi A."/>
            <person name="Elias M."/>
            <person name="Eveleigh R.J."/>
            <person name="Herman E.K."/>
            <person name="Klute M.J."/>
            <person name="Nakayama T."/>
            <person name="Obornik M."/>
            <person name="Reyes-Prieto A."/>
            <person name="Armbrust E.V."/>
            <person name="Aves S.J."/>
            <person name="Beiko R.G."/>
            <person name="Coutinho P."/>
            <person name="Dacks J.B."/>
            <person name="Durnford D.G."/>
            <person name="Fast N.M."/>
            <person name="Green B.R."/>
            <person name="Grisdale C."/>
            <person name="Hempe F."/>
            <person name="Henrissat B."/>
            <person name="Hoppner M.P."/>
            <person name="Ishida K.-I."/>
            <person name="Kim E."/>
            <person name="Koreny L."/>
            <person name="Kroth P.G."/>
            <person name="Liu Y."/>
            <person name="Malik S.-B."/>
            <person name="Maier U.G."/>
            <person name="McRose D."/>
            <person name="Mock T."/>
            <person name="Neilson J.A."/>
            <person name="Onodera N.T."/>
            <person name="Poole A.M."/>
            <person name="Pritham E.J."/>
            <person name="Richards T.A."/>
            <person name="Rocap G."/>
            <person name="Roy S.W."/>
            <person name="Sarai C."/>
            <person name="Schaack S."/>
            <person name="Shirato S."/>
            <person name="Slamovits C.H."/>
            <person name="Spencer D.F."/>
            <person name="Suzuki S."/>
            <person name="Worden A.Z."/>
            <person name="Zauner S."/>
            <person name="Barry K."/>
            <person name="Bell C."/>
            <person name="Bharti A.K."/>
            <person name="Crow J.A."/>
            <person name="Grimwood J."/>
            <person name="Kramer R."/>
            <person name="Lindquist E."/>
            <person name="Lucas S."/>
            <person name="Salamov A."/>
            <person name="McFadden G.I."/>
            <person name="Lane C.E."/>
            <person name="Keeling P.J."/>
            <person name="Gray M.W."/>
            <person name="Grigoriev I.V."/>
            <person name="Archibald J.M."/>
        </authorList>
    </citation>
    <scope>NUCLEOTIDE SEQUENCE</scope>
    <source>
        <strain evidence="5">CCMP2712</strain>
    </source>
</reference>
<dbReference type="Pfam" id="PF13843">
    <property type="entry name" value="DDE_Tnp_1_7"/>
    <property type="match status" value="1"/>
</dbReference>
<dbReference type="KEGG" id="gtt:GUITHDRAFT_104572"/>
<feature type="compositionally biased region" description="Basic and acidic residues" evidence="1">
    <location>
        <begin position="106"/>
        <end position="121"/>
    </location>
</feature>
<dbReference type="PANTHER" id="PTHR46599">
    <property type="entry name" value="PIGGYBAC TRANSPOSABLE ELEMENT-DERIVED PROTEIN 4"/>
    <property type="match status" value="1"/>
</dbReference>
<evidence type="ECO:0000256" key="1">
    <source>
        <dbReference type="SAM" id="MobiDB-lite"/>
    </source>
</evidence>
<feature type="compositionally biased region" description="Basic residues" evidence="1">
    <location>
        <begin position="628"/>
        <end position="638"/>
    </location>
</feature>
<dbReference type="PANTHER" id="PTHR46599:SF3">
    <property type="entry name" value="PIGGYBAC TRANSPOSABLE ELEMENT-DERIVED PROTEIN 4"/>
    <property type="match status" value="1"/>
</dbReference>
<dbReference type="HOGENOM" id="CLU_409088_0_0_1"/>
<sequence>MEPQAPTNAPSLAARAHAEAIEVGQEVELSNKVYCRHKQVRHVLMRTHGAEWNKLKLKGRVTAKGSGDKWMVEVEVQDEKIVLGVKENLISNLDEMQTDSMLQDPPLKDYSQDDLTNAREDWDSEESEKEEAGLDPDRGSLVAYLDGETVTWEKCDPGGIAEKLSERADRPSRLKWSPSLEDRKHRNEEECWKFLFPWDFFFDTNSSEGCCLVWTNQTLPEGEKPFTVHEWLQYIAVIYAKDLCSKREAREVWETGSEGILPPLNLSRRFNVNLARFVIWKKNLKLWPPSAEKSENKFDMIRPLICAFNQNRALRVDVGSEMIADQCSGRWIPTFEVGLSEGMKNLVATIQSTRDAGSDFRSLFECSFGLVMALDLHDDHSAQSESTTRYPKHTCAILRLGQNYLGKHRTIYANSQFSSLATAKALLENGTHFMGELGQFSKGVPTALLKRDVRHDGSTKGAAETGRVSLKVNDEDRRVFVHSWSESSTSCAHRRVFVSTLDDCLALDFHTKSRWRIDPATGNKERVKRTVSAVQSVKSYLSACAVVEVHKHLMEEIERMAHCRDAGEWWLRMFCHVLLLVEVDAFKIYSAERDAANSGSHSKFLDKLCAQLLANSRDGSTSAEAPQHPKREKKRARVCTREAENGAGKQDDQHVLITILDFMKQNHNYNPSASDLKWGKRVRCRMCKGTQGWGSIANFCCQLCSSKDPNKKPFGICGPGTGRDCYMKHLSNVSQHCRIEGSDISMIPR</sequence>
<feature type="region of interest" description="Disordered" evidence="1">
    <location>
        <begin position="618"/>
        <end position="647"/>
    </location>
</feature>
<keyword evidence="5" id="KW-1185">Reference proteome</keyword>
<feature type="domain" description="PiggyBac transposable element-derived protein" evidence="2">
    <location>
        <begin position="215"/>
        <end position="581"/>
    </location>
</feature>
<evidence type="ECO:0000259" key="2">
    <source>
        <dbReference type="Pfam" id="PF13843"/>
    </source>
</evidence>
<name>L1JN41_GUITC</name>
<protein>
    <recommendedName>
        <fullName evidence="2">PiggyBac transposable element-derived protein domain-containing protein</fullName>
    </recommendedName>
</protein>
<feature type="region of interest" description="Disordered" evidence="1">
    <location>
        <begin position="97"/>
        <end position="138"/>
    </location>
</feature>
<reference evidence="3 5" key="1">
    <citation type="journal article" date="2012" name="Nature">
        <title>Algal genomes reveal evolutionary mosaicism and the fate of nucleomorphs.</title>
        <authorList>
            <consortium name="DOE Joint Genome Institute"/>
            <person name="Curtis B.A."/>
            <person name="Tanifuji G."/>
            <person name="Burki F."/>
            <person name="Gruber A."/>
            <person name="Irimia M."/>
            <person name="Maruyama S."/>
            <person name="Arias M.C."/>
            <person name="Ball S.G."/>
            <person name="Gile G.H."/>
            <person name="Hirakawa Y."/>
            <person name="Hopkins J.F."/>
            <person name="Kuo A."/>
            <person name="Rensing S.A."/>
            <person name="Schmutz J."/>
            <person name="Symeonidi A."/>
            <person name="Elias M."/>
            <person name="Eveleigh R.J."/>
            <person name="Herman E.K."/>
            <person name="Klute M.J."/>
            <person name="Nakayama T."/>
            <person name="Obornik M."/>
            <person name="Reyes-Prieto A."/>
            <person name="Armbrust E.V."/>
            <person name="Aves S.J."/>
            <person name="Beiko R.G."/>
            <person name="Coutinho P."/>
            <person name="Dacks J.B."/>
            <person name="Durnford D.G."/>
            <person name="Fast N.M."/>
            <person name="Green B.R."/>
            <person name="Grisdale C.J."/>
            <person name="Hempel F."/>
            <person name="Henrissat B."/>
            <person name="Hoppner M.P."/>
            <person name="Ishida K."/>
            <person name="Kim E."/>
            <person name="Koreny L."/>
            <person name="Kroth P.G."/>
            <person name="Liu Y."/>
            <person name="Malik S.B."/>
            <person name="Maier U.G."/>
            <person name="McRose D."/>
            <person name="Mock T."/>
            <person name="Neilson J.A."/>
            <person name="Onodera N.T."/>
            <person name="Poole A.M."/>
            <person name="Pritham E.J."/>
            <person name="Richards T.A."/>
            <person name="Rocap G."/>
            <person name="Roy S.W."/>
            <person name="Sarai C."/>
            <person name="Schaack S."/>
            <person name="Shirato S."/>
            <person name="Slamovits C.H."/>
            <person name="Spencer D.F."/>
            <person name="Suzuki S."/>
            <person name="Worden A.Z."/>
            <person name="Zauner S."/>
            <person name="Barry K."/>
            <person name="Bell C."/>
            <person name="Bharti A.K."/>
            <person name="Crow J.A."/>
            <person name="Grimwood J."/>
            <person name="Kramer R."/>
            <person name="Lindquist E."/>
            <person name="Lucas S."/>
            <person name="Salamov A."/>
            <person name="McFadden G.I."/>
            <person name="Lane C.E."/>
            <person name="Keeling P.J."/>
            <person name="Gray M.W."/>
            <person name="Grigoriev I.V."/>
            <person name="Archibald J.M."/>
        </authorList>
    </citation>
    <scope>NUCLEOTIDE SEQUENCE</scope>
    <source>
        <strain evidence="3 5">CCMP2712</strain>
    </source>
</reference>
<dbReference type="RefSeq" id="XP_005836590.1">
    <property type="nucleotide sequence ID" value="XM_005836533.1"/>
</dbReference>
<dbReference type="EnsemblProtists" id="EKX49610">
    <property type="protein sequence ID" value="EKX49610"/>
    <property type="gene ID" value="GUITHDRAFT_104572"/>
</dbReference>
<dbReference type="PaxDb" id="55529-EKX49610"/>
<dbReference type="AlphaFoldDB" id="L1JN41"/>
<reference evidence="4" key="3">
    <citation type="submission" date="2016-03" db="UniProtKB">
        <authorList>
            <consortium name="EnsemblProtists"/>
        </authorList>
    </citation>
    <scope>IDENTIFICATION</scope>
</reference>
<organism evidence="3">
    <name type="scientific">Guillardia theta (strain CCMP2712)</name>
    <name type="common">Cryptophyte</name>
    <dbReference type="NCBI Taxonomy" id="905079"/>
    <lineage>
        <taxon>Eukaryota</taxon>
        <taxon>Cryptophyceae</taxon>
        <taxon>Pyrenomonadales</taxon>
        <taxon>Geminigeraceae</taxon>
        <taxon>Guillardia</taxon>
    </lineage>
</organism>
<evidence type="ECO:0000313" key="5">
    <source>
        <dbReference type="Proteomes" id="UP000011087"/>
    </source>
</evidence>
<evidence type="ECO:0000313" key="3">
    <source>
        <dbReference type="EMBL" id="EKX49610.1"/>
    </source>
</evidence>
<gene>
    <name evidence="3" type="ORF">GUITHDRAFT_104572</name>
</gene>
<dbReference type="OMA" id="YIRYRWR"/>
<evidence type="ECO:0000313" key="4">
    <source>
        <dbReference type="EnsemblProtists" id="EKX49610"/>
    </source>
</evidence>
<proteinExistence type="predicted"/>
<dbReference type="Proteomes" id="UP000011087">
    <property type="component" value="Unassembled WGS sequence"/>
</dbReference>
<accession>L1JN41</accession>
<dbReference type="EMBL" id="JH992981">
    <property type="protein sequence ID" value="EKX49610.1"/>
    <property type="molecule type" value="Genomic_DNA"/>
</dbReference>
<dbReference type="GeneID" id="17306266"/>
<dbReference type="InterPro" id="IPR029526">
    <property type="entry name" value="PGBD"/>
</dbReference>